<gene>
    <name evidence="5" type="ORF">NE237_025653</name>
</gene>
<dbReference type="Gene3D" id="3.30.70.80">
    <property type="entry name" value="Peptidase S8 propeptide/proteinase inhibitor I9"/>
    <property type="match status" value="1"/>
</dbReference>
<dbReference type="InterPro" id="IPR036852">
    <property type="entry name" value="Peptidase_S8/S53_dom_sf"/>
</dbReference>
<dbReference type="InterPro" id="IPR037045">
    <property type="entry name" value="S8pro/Inhibitor_I9_sf"/>
</dbReference>
<organism evidence="5 6">
    <name type="scientific">Protea cynaroides</name>
    <dbReference type="NCBI Taxonomy" id="273540"/>
    <lineage>
        <taxon>Eukaryota</taxon>
        <taxon>Viridiplantae</taxon>
        <taxon>Streptophyta</taxon>
        <taxon>Embryophyta</taxon>
        <taxon>Tracheophyta</taxon>
        <taxon>Spermatophyta</taxon>
        <taxon>Magnoliopsida</taxon>
        <taxon>Proteales</taxon>
        <taxon>Proteaceae</taxon>
        <taxon>Protea</taxon>
    </lineage>
</organism>
<protein>
    <recommendedName>
        <fullName evidence="4">Inhibitor I9 domain-containing protein</fullName>
    </recommendedName>
</protein>
<dbReference type="FunFam" id="3.30.70.80:FF:000003">
    <property type="entry name" value="Subtilisin-like protease SBT1.9"/>
    <property type="match status" value="1"/>
</dbReference>
<comment type="similarity">
    <text evidence="1">Belongs to the peptidase S8 family.</text>
</comment>
<dbReference type="OrthoDB" id="2014869at2759"/>
<dbReference type="PANTHER" id="PTHR10795">
    <property type="entry name" value="PROPROTEIN CONVERTASE SUBTILISIN/KEXIN"/>
    <property type="match status" value="1"/>
</dbReference>
<dbReference type="EMBL" id="JAMYWD010000010">
    <property type="protein sequence ID" value="KAJ4958542.1"/>
    <property type="molecule type" value="Genomic_DNA"/>
</dbReference>
<dbReference type="InterPro" id="IPR010259">
    <property type="entry name" value="S8pro/Inhibitor_I9"/>
</dbReference>
<accession>A0A9Q0H6N1</accession>
<dbReference type="SUPFAM" id="SSF52743">
    <property type="entry name" value="Subtilisin-like"/>
    <property type="match status" value="1"/>
</dbReference>
<keyword evidence="2 3" id="KW-0732">Signal</keyword>
<feature type="domain" description="Inhibitor I9" evidence="4">
    <location>
        <begin position="30"/>
        <end position="105"/>
    </location>
</feature>
<sequence>MLRLRFYLLMLHFLLLGLFNFSVVGVEKKNYIIHMAKSQMPASFKEHTHWYASNLESVSESAEMLYIYNNIIHGFSTLLTEQETKLLEGRPGILAVLPEMRYEVHTTRTPGFLGLDGNEGLFPQSSSTSEIIVGLLDTGVWPESQSYDDKGLGPVPSSWKDGSSCKEGDSYLYKWYFELGTLGTSMKKLTILLYLLSCSAGSVAQDLWTWISRVKVVDRRYSKNFKTEDCEMREIKLKARTKSTIQT</sequence>
<reference evidence="5" key="1">
    <citation type="journal article" date="2023" name="Plant J.">
        <title>The genome of the king protea, Protea cynaroides.</title>
        <authorList>
            <person name="Chang J."/>
            <person name="Duong T.A."/>
            <person name="Schoeman C."/>
            <person name="Ma X."/>
            <person name="Roodt D."/>
            <person name="Barker N."/>
            <person name="Li Z."/>
            <person name="Van de Peer Y."/>
            <person name="Mizrachi E."/>
        </authorList>
    </citation>
    <scope>NUCLEOTIDE SEQUENCE</scope>
    <source>
        <tissue evidence="5">Young leaves</tissue>
    </source>
</reference>
<feature type="chain" id="PRO_5040183183" description="Inhibitor I9 domain-containing protein" evidence="3">
    <location>
        <begin position="26"/>
        <end position="247"/>
    </location>
</feature>
<evidence type="ECO:0000313" key="6">
    <source>
        <dbReference type="Proteomes" id="UP001141806"/>
    </source>
</evidence>
<proteinExistence type="inferred from homology"/>
<dbReference type="Proteomes" id="UP001141806">
    <property type="component" value="Unassembled WGS sequence"/>
</dbReference>
<dbReference type="Pfam" id="PF05922">
    <property type="entry name" value="Inhibitor_I9"/>
    <property type="match status" value="1"/>
</dbReference>
<dbReference type="GO" id="GO:0004252">
    <property type="term" value="F:serine-type endopeptidase activity"/>
    <property type="evidence" value="ECO:0007669"/>
    <property type="project" value="InterPro"/>
</dbReference>
<evidence type="ECO:0000256" key="2">
    <source>
        <dbReference type="ARBA" id="ARBA00022729"/>
    </source>
</evidence>
<feature type="signal peptide" evidence="3">
    <location>
        <begin position="1"/>
        <end position="25"/>
    </location>
</feature>
<dbReference type="GO" id="GO:0006508">
    <property type="term" value="P:proteolysis"/>
    <property type="evidence" value="ECO:0007669"/>
    <property type="project" value="InterPro"/>
</dbReference>
<dbReference type="InterPro" id="IPR045051">
    <property type="entry name" value="SBT"/>
</dbReference>
<keyword evidence="6" id="KW-1185">Reference proteome</keyword>
<evidence type="ECO:0000256" key="3">
    <source>
        <dbReference type="SAM" id="SignalP"/>
    </source>
</evidence>
<evidence type="ECO:0000256" key="1">
    <source>
        <dbReference type="ARBA" id="ARBA00011073"/>
    </source>
</evidence>
<evidence type="ECO:0000259" key="4">
    <source>
        <dbReference type="Pfam" id="PF05922"/>
    </source>
</evidence>
<evidence type="ECO:0000313" key="5">
    <source>
        <dbReference type="EMBL" id="KAJ4958542.1"/>
    </source>
</evidence>
<dbReference type="Gene3D" id="3.40.50.200">
    <property type="entry name" value="Peptidase S8/S53 domain"/>
    <property type="match status" value="1"/>
</dbReference>
<name>A0A9Q0H6N1_9MAGN</name>
<dbReference type="AlphaFoldDB" id="A0A9Q0H6N1"/>
<comment type="caution">
    <text evidence="5">The sequence shown here is derived from an EMBL/GenBank/DDBJ whole genome shotgun (WGS) entry which is preliminary data.</text>
</comment>